<keyword evidence="9 11" id="KW-0460">Magnesium</keyword>
<feature type="binding site" evidence="11">
    <location>
        <position position="147"/>
    </location>
    <ligand>
        <name>Mg(2+)</name>
        <dbReference type="ChEBI" id="CHEBI:18420"/>
    </ligand>
</feature>
<feature type="region of interest" description="Disordered" evidence="14">
    <location>
        <begin position="849"/>
        <end position="888"/>
    </location>
</feature>
<feature type="region of interest" description="Disordered" evidence="14">
    <location>
        <begin position="486"/>
        <end position="550"/>
    </location>
</feature>
<evidence type="ECO:0000256" key="6">
    <source>
        <dbReference type="ARBA" id="ARBA00022723"/>
    </source>
</evidence>
<dbReference type="GO" id="GO:0070569">
    <property type="term" value="F:uridylyltransferase activity"/>
    <property type="evidence" value="ECO:0007669"/>
    <property type="project" value="InterPro"/>
</dbReference>
<keyword evidence="8 11" id="KW-0862">Zinc</keyword>
<evidence type="ECO:0000256" key="5">
    <source>
        <dbReference type="ARBA" id="ARBA00022695"/>
    </source>
</evidence>
<dbReference type="PROSITE" id="PS00123">
    <property type="entry name" value="ALKALINE_PHOSPHATASE"/>
    <property type="match status" value="1"/>
</dbReference>
<evidence type="ECO:0000256" key="9">
    <source>
        <dbReference type="ARBA" id="ARBA00022842"/>
    </source>
</evidence>
<dbReference type="CDD" id="cd16012">
    <property type="entry name" value="ALP"/>
    <property type="match status" value="1"/>
</dbReference>
<keyword evidence="3" id="KW-0597">Phosphoprotein</keyword>
<evidence type="ECO:0000256" key="2">
    <source>
        <dbReference type="ARBA" id="ARBA00012647"/>
    </source>
</evidence>
<feature type="domain" description="IFT122 zinc ribbon" evidence="16">
    <location>
        <begin position="782"/>
        <end position="827"/>
    </location>
</feature>
<comment type="cofactor">
    <cofactor evidence="11">
        <name>Mg(2+)</name>
        <dbReference type="ChEBI" id="CHEBI:18420"/>
    </cofactor>
    <text evidence="11">Binds 1 Mg(2+) ion.</text>
</comment>
<feature type="signal peptide" evidence="15">
    <location>
        <begin position="1"/>
        <end position="18"/>
    </location>
</feature>
<reference evidence="17 18" key="1">
    <citation type="submission" date="2018-08" db="EMBL/GenBank/DDBJ databases">
        <title>Aphanomyces genome sequencing and annotation.</title>
        <authorList>
            <person name="Minardi D."/>
            <person name="Oidtmann B."/>
            <person name="Van Der Giezen M."/>
            <person name="Studholme D.J."/>
        </authorList>
    </citation>
    <scope>NUCLEOTIDE SEQUENCE [LARGE SCALE GENOMIC DNA]</scope>
    <source>
        <strain evidence="17 18">Yx</strain>
    </source>
</reference>
<proteinExistence type="inferred from homology"/>
<dbReference type="VEuPathDB" id="FungiDB:H257_06140"/>
<comment type="catalytic activity">
    <reaction evidence="13">
        <text>a phosphate monoester + H2O = an alcohol + phosphate</text>
        <dbReference type="Rhea" id="RHEA:15017"/>
        <dbReference type="ChEBI" id="CHEBI:15377"/>
        <dbReference type="ChEBI" id="CHEBI:30879"/>
        <dbReference type="ChEBI" id="CHEBI:43474"/>
        <dbReference type="ChEBI" id="CHEBI:67140"/>
        <dbReference type="EC" id="3.1.3.1"/>
    </reaction>
</comment>
<sequence>MLAKVSTLVAASLALCNAFDPVDGRPNVDFDYEIDEDKLKSRSVIMMIPDGTGPNIWALARNMVDPTHKKMLHIDPLFRGSVQTFSNTSLITDSASSATAYATGFKTYDAGIGVDMEKRPLGTILEAAQARGMVVGMIVTSRVTHATPASFAAHIHSRSLENDIADQYCANANLDFLLGGGKRHFSDACLAKLKAAGYTITLDKDELAAYRKTNEANGTLRMFGLYQKSHMSYEVDRIRGETNEPSLSEMTEHIFAILKNNKRAQKHGFFVMIEGSRVDHAGHSNDAGTMGKEAIEFDNTVSVVKQFVYSNPNVAMISAADHGTGGITLGRDGVYKWKPEPLVKQVMSTEGMKALFSNDRATYTEATALQKVKDLIIQNSATKKISKEWDAIFTAEVKKIVANAKYSTSKLVVYMGQCISQTAHIAWTTVGHVGTDVNLYCAGPSVFTRRCNGNHDNTHLNHIMTNYLNLDLQPITLKLRGYKPNGNQTAAPASTPIVSSSTPSTTSTPESTPVITSTTLATTSATPVTTSATPLAIPSSSYPTTSPGVSKPSTTVWAKPTLKPGCINVSVALSASELLGTRQRKGFMKLFRKYCSSKKSPIDCLYGVDVPLVLMNSFNTHEETVRIIRKYRMHNLSIHTFNQGKEYIFISNVDNLGATLRSALHHETCADIYHAYSVIFAYTDEPFTTLLPETLFHAARFLLNTLSSKSSSISPTTITTPPGVSVARIVFTLAQHAQQLEAFKLARQMYERLHQMRVRPEWQNAVDVTSMTLQTKPYSDRDELLPVDYRSSTTNPLLNPNGTGDVCVHSGHPFVRSFASFESLPLVEFQPTPDLTDEEAIALVELLPPSVGNDDEQEGGDPWKTTDAGHTQSMRLGDDADVGGGSHNDKGKPLSGALLFEKILNRQAIARGSAYKVLQVDAKTLALLKPNEVFVVKYPTKALRCKFYKNMIPDIKLHLSPACRKFFHEDDFEFDYLRDGGCVYCRLPELDPVP</sequence>
<feature type="binding site" evidence="11">
    <location>
        <position position="50"/>
    </location>
    <ligand>
        <name>Zn(2+)</name>
        <dbReference type="ChEBI" id="CHEBI:29105"/>
        <label>2</label>
    </ligand>
</feature>
<evidence type="ECO:0000256" key="7">
    <source>
        <dbReference type="ARBA" id="ARBA00022801"/>
    </source>
</evidence>
<dbReference type="Pfam" id="PF25144">
    <property type="entry name" value="Zn_ribbon_IFT122"/>
    <property type="match status" value="1"/>
</dbReference>
<feature type="compositionally biased region" description="Low complexity" evidence="14">
    <location>
        <begin position="489"/>
        <end position="536"/>
    </location>
</feature>
<dbReference type="Pfam" id="PF01704">
    <property type="entry name" value="UDPGP"/>
    <property type="match status" value="1"/>
</dbReference>
<feature type="compositionally biased region" description="Polar residues" evidence="14">
    <location>
        <begin position="538"/>
        <end position="550"/>
    </location>
</feature>
<dbReference type="EC" id="3.1.3.1" evidence="2 13"/>
<comment type="similarity">
    <text evidence="1 12">Belongs to the alkaline phosphatase family.</text>
</comment>
<feature type="binding site" evidence="11">
    <location>
        <position position="283"/>
    </location>
    <ligand>
        <name>Zn(2+)</name>
        <dbReference type="ChEBI" id="CHEBI:29105"/>
        <label>2</label>
    </ligand>
</feature>
<keyword evidence="15" id="KW-0732">Signal</keyword>
<keyword evidence="6 11" id="KW-0479">Metal-binding</keyword>
<dbReference type="SUPFAM" id="SSF53649">
    <property type="entry name" value="Alkaline phosphatase-like"/>
    <property type="match status" value="1"/>
</dbReference>
<feature type="binding site" evidence="11">
    <location>
        <position position="274"/>
    </location>
    <ligand>
        <name>Mg(2+)</name>
        <dbReference type="ChEBI" id="CHEBI:18420"/>
    </ligand>
</feature>
<name>A0A397AS05_APHAT</name>
<feature type="binding site" evidence="11">
    <location>
        <position position="322"/>
    </location>
    <ligand>
        <name>Zn(2+)</name>
        <dbReference type="ChEBI" id="CHEBI:29105"/>
        <label>2</label>
    </ligand>
</feature>
<feature type="chain" id="PRO_5017455580" description="Alkaline phosphatase" evidence="15">
    <location>
        <begin position="19"/>
        <end position="994"/>
    </location>
</feature>
<feature type="binding site" evidence="11">
    <location>
        <position position="321"/>
    </location>
    <ligand>
        <name>Zn(2+)</name>
        <dbReference type="ChEBI" id="CHEBI:29105"/>
        <label>2</label>
    </ligand>
</feature>
<dbReference type="InterPro" id="IPR018299">
    <property type="entry name" value="Alkaline_phosphatase_AS"/>
</dbReference>
<protein>
    <recommendedName>
        <fullName evidence="2 13">Alkaline phosphatase</fullName>
        <ecNumber evidence="2 13">3.1.3.1</ecNumber>
    </recommendedName>
</protein>
<evidence type="ECO:0000313" key="18">
    <source>
        <dbReference type="Proteomes" id="UP000266239"/>
    </source>
</evidence>
<feature type="binding site" evidence="11">
    <location>
        <position position="279"/>
    </location>
    <ligand>
        <name>Zn(2+)</name>
        <dbReference type="ChEBI" id="CHEBI:29105"/>
        <label>2</label>
    </ligand>
</feature>
<feature type="active site" description="Phosphoserine intermediate" evidence="10">
    <location>
        <position position="94"/>
    </location>
</feature>
<dbReference type="AlphaFoldDB" id="A0A397AS05"/>
<feature type="binding site" evidence="11">
    <location>
        <position position="50"/>
    </location>
    <ligand>
        <name>Mg(2+)</name>
        <dbReference type="ChEBI" id="CHEBI:18420"/>
    </ligand>
</feature>
<dbReference type="PANTHER" id="PTHR11596:SF5">
    <property type="entry name" value="ALKALINE PHOSPHATASE"/>
    <property type="match status" value="1"/>
</dbReference>
<dbReference type="InterPro" id="IPR056838">
    <property type="entry name" value="Zn_ribbon_IFT122"/>
</dbReference>
<dbReference type="PRINTS" id="PR00113">
    <property type="entry name" value="ALKPHPHTASE"/>
</dbReference>
<comment type="caution">
    <text evidence="17">The sequence shown here is derived from an EMBL/GenBank/DDBJ whole genome shotgun (WGS) entry which is preliminary data.</text>
</comment>
<evidence type="ECO:0000256" key="1">
    <source>
        <dbReference type="ARBA" id="ARBA00005984"/>
    </source>
</evidence>
<dbReference type="GO" id="GO:0046872">
    <property type="term" value="F:metal ion binding"/>
    <property type="evidence" value="ECO:0007669"/>
    <property type="project" value="UniProtKB-KW"/>
</dbReference>
<dbReference type="InterPro" id="IPR001952">
    <property type="entry name" value="Alkaline_phosphatase"/>
</dbReference>
<evidence type="ECO:0000256" key="11">
    <source>
        <dbReference type="PIRSR" id="PIRSR601952-2"/>
    </source>
</evidence>
<evidence type="ECO:0000256" key="13">
    <source>
        <dbReference type="RuleBase" id="RU003947"/>
    </source>
</evidence>
<dbReference type="Gene3D" id="3.90.550.10">
    <property type="entry name" value="Spore Coat Polysaccharide Biosynthesis Protein SpsA, Chain A"/>
    <property type="match status" value="1"/>
</dbReference>
<dbReference type="InterPro" id="IPR029044">
    <property type="entry name" value="Nucleotide-diphossugar_trans"/>
</dbReference>
<evidence type="ECO:0000256" key="12">
    <source>
        <dbReference type="RuleBase" id="RU003946"/>
    </source>
</evidence>
<keyword evidence="5" id="KW-0548">Nucleotidyltransferase</keyword>
<evidence type="ECO:0000259" key="16">
    <source>
        <dbReference type="Pfam" id="PF25144"/>
    </source>
</evidence>
<keyword evidence="7 13" id="KW-0378">Hydrolase</keyword>
<evidence type="ECO:0000313" key="17">
    <source>
        <dbReference type="EMBL" id="RHY09094.1"/>
    </source>
</evidence>
<evidence type="ECO:0000256" key="10">
    <source>
        <dbReference type="PIRSR" id="PIRSR601952-1"/>
    </source>
</evidence>
<evidence type="ECO:0000256" key="14">
    <source>
        <dbReference type="SAM" id="MobiDB-lite"/>
    </source>
</evidence>
<evidence type="ECO:0000256" key="3">
    <source>
        <dbReference type="ARBA" id="ARBA00022553"/>
    </source>
</evidence>
<evidence type="ECO:0000256" key="15">
    <source>
        <dbReference type="SAM" id="SignalP"/>
    </source>
</evidence>
<dbReference type="SUPFAM" id="SSF53448">
    <property type="entry name" value="Nucleotide-diphospho-sugar transferases"/>
    <property type="match status" value="1"/>
</dbReference>
<keyword evidence="4" id="KW-0808">Transferase</keyword>
<dbReference type="Gene3D" id="3.40.720.10">
    <property type="entry name" value="Alkaline Phosphatase, subunit A"/>
    <property type="match status" value="1"/>
</dbReference>
<comment type="cofactor">
    <cofactor evidence="11">
        <name>Zn(2+)</name>
        <dbReference type="ChEBI" id="CHEBI:29105"/>
    </cofactor>
    <text evidence="11">Binds 2 Zn(2+) ions.</text>
</comment>
<dbReference type="InterPro" id="IPR017850">
    <property type="entry name" value="Alkaline_phosphatase_core_sf"/>
</dbReference>
<dbReference type="GO" id="GO:0004035">
    <property type="term" value="F:alkaline phosphatase activity"/>
    <property type="evidence" value="ECO:0007669"/>
    <property type="project" value="UniProtKB-EC"/>
</dbReference>
<evidence type="ECO:0000256" key="8">
    <source>
        <dbReference type="ARBA" id="ARBA00022833"/>
    </source>
</evidence>
<organism evidence="17 18">
    <name type="scientific">Aphanomyces astaci</name>
    <name type="common">Crayfish plague agent</name>
    <dbReference type="NCBI Taxonomy" id="112090"/>
    <lineage>
        <taxon>Eukaryota</taxon>
        <taxon>Sar</taxon>
        <taxon>Stramenopiles</taxon>
        <taxon>Oomycota</taxon>
        <taxon>Saprolegniomycetes</taxon>
        <taxon>Saprolegniales</taxon>
        <taxon>Verrucalvaceae</taxon>
        <taxon>Aphanomyces</taxon>
    </lineage>
</organism>
<dbReference type="PANTHER" id="PTHR11596">
    <property type="entry name" value="ALKALINE PHOSPHATASE"/>
    <property type="match status" value="1"/>
</dbReference>
<feature type="binding site" evidence="11">
    <location>
        <position position="432"/>
    </location>
    <ligand>
        <name>Zn(2+)</name>
        <dbReference type="ChEBI" id="CHEBI:29105"/>
        <label>2</label>
    </ligand>
</feature>
<dbReference type="Proteomes" id="UP000266239">
    <property type="component" value="Unassembled WGS sequence"/>
</dbReference>
<evidence type="ECO:0000256" key="4">
    <source>
        <dbReference type="ARBA" id="ARBA00022679"/>
    </source>
</evidence>
<dbReference type="InterPro" id="IPR002618">
    <property type="entry name" value="UDPGP_fam"/>
</dbReference>
<dbReference type="SMART" id="SM00098">
    <property type="entry name" value="alkPPc"/>
    <property type="match status" value="1"/>
</dbReference>
<feature type="binding site" evidence="11">
    <location>
        <position position="145"/>
    </location>
    <ligand>
        <name>Mg(2+)</name>
        <dbReference type="ChEBI" id="CHEBI:18420"/>
    </ligand>
</feature>
<dbReference type="VEuPathDB" id="FungiDB:H257_10969"/>
<dbReference type="Gene3D" id="1.10.60.40">
    <property type="match status" value="1"/>
</dbReference>
<accession>A0A397AS05</accession>
<dbReference type="Pfam" id="PF00245">
    <property type="entry name" value="Alk_phosphatase"/>
    <property type="match status" value="1"/>
</dbReference>
<dbReference type="EMBL" id="QUTA01006916">
    <property type="protein sequence ID" value="RHY09094.1"/>
    <property type="molecule type" value="Genomic_DNA"/>
</dbReference>
<gene>
    <name evidence="17" type="ORF">DYB25_008878</name>
</gene>